<comment type="caution">
    <text evidence="3">The sequence shown here is derived from an EMBL/GenBank/DDBJ whole genome shotgun (WGS) entry which is preliminary data.</text>
</comment>
<dbReference type="PANTHER" id="PTHR30007:SF0">
    <property type="entry name" value="TRANSPOSASE"/>
    <property type="match status" value="1"/>
</dbReference>
<keyword evidence="4" id="KW-1185">Reference proteome</keyword>
<gene>
    <name evidence="3" type="ORF">PZE19_14460</name>
</gene>
<dbReference type="InterPro" id="IPR025161">
    <property type="entry name" value="IS402-like_dom"/>
</dbReference>
<feature type="domain" description="Transposase IS4-like" evidence="1">
    <location>
        <begin position="114"/>
        <end position="249"/>
    </location>
</feature>
<sequence>MDDELWRRIEAILSEDAPPTPKVHGGRPRINWRAAIDGIIFRLRTGCRWNKLPERFGDDSSIHRWFQRWCRNGVFERIWAVLVEACDELGAVSWKWQAADGRLGKARFGGEETGPNPTDRAKPGTKQSLLVEADGGPLAAVIAGANVPDFKLLAETLEAVVVERPDPGEVEQHVCLDAGYDNEPSREVVERHKYIGHIRPARPGPRPGRRPGRRKARRWVVERTLAWLSKCRALLVRYDKHDENYLGLIQLA</sequence>
<evidence type="ECO:0000313" key="4">
    <source>
        <dbReference type="Proteomes" id="UP001216907"/>
    </source>
</evidence>
<protein>
    <submittedName>
        <fullName evidence="3">IS5 family transposase</fullName>
    </submittedName>
</protein>
<accession>A0ABT6FBL8</accession>
<proteinExistence type="predicted"/>
<evidence type="ECO:0000259" key="1">
    <source>
        <dbReference type="Pfam" id="PF01609"/>
    </source>
</evidence>
<dbReference type="PANTHER" id="PTHR30007">
    <property type="entry name" value="PHP DOMAIN PROTEIN"/>
    <property type="match status" value="1"/>
</dbReference>
<dbReference type="NCBIfam" id="NF033580">
    <property type="entry name" value="transpos_IS5_3"/>
    <property type="match status" value="1"/>
</dbReference>
<reference evidence="3 4" key="1">
    <citation type="submission" date="2023-03" db="EMBL/GenBank/DDBJ databases">
        <title>Paludisphaera mucosa sp. nov. a novel planctomycete from northern fen.</title>
        <authorList>
            <person name="Ivanova A."/>
        </authorList>
    </citation>
    <scope>NUCLEOTIDE SEQUENCE [LARGE SCALE GENOMIC DNA]</scope>
    <source>
        <strain evidence="3 4">Pla2</strain>
    </source>
</reference>
<evidence type="ECO:0000259" key="2">
    <source>
        <dbReference type="Pfam" id="PF13340"/>
    </source>
</evidence>
<feature type="domain" description="Insertion element IS402-like" evidence="2">
    <location>
        <begin position="1"/>
        <end position="79"/>
    </location>
</feature>
<dbReference type="Pfam" id="PF01609">
    <property type="entry name" value="DDE_Tnp_1"/>
    <property type="match status" value="1"/>
</dbReference>
<evidence type="ECO:0000313" key="3">
    <source>
        <dbReference type="EMBL" id="MDG3004987.1"/>
    </source>
</evidence>
<organism evidence="3 4">
    <name type="scientific">Paludisphaera mucosa</name>
    <dbReference type="NCBI Taxonomy" id="3030827"/>
    <lineage>
        <taxon>Bacteria</taxon>
        <taxon>Pseudomonadati</taxon>
        <taxon>Planctomycetota</taxon>
        <taxon>Planctomycetia</taxon>
        <taxon>Isosphaerales</taxon>
        <taxon>Isosphaeraceae</taxon>
        <taxon>Paludisphaera</taxon>
    </lineage>
</organism>
<dbReference type="Proteomes" id="UP001216907">
    <property type="component" value="Unassembled WGS sequence"/>
</dbReference>
<dbReference type="InterPro" id="IPR002559">
    <property type="entry name" value="Transposase_11"/>
</dbReference>
<name>A0ABT6FBL8_9BACT</name>
<dbReference type="RefSeq" id="WP_277864353.1">
    <property type="nucleotide sequence ID" value="NZ_JARRAG010000002.1"/>
</dbReference>
<dbReference type="Pfam" id="PF13340">
    <property type="entry name" value="DUF4096"/>
    <property type="match status" value="1"/>
</dbReference>
<dbReference type="EMBL" id="JARRAG010000002">
    <property type="protein sequence ID" value="MDG3004987.1"/>
    <property type="molecule type" value="Genomic_DNA"/>
</dbReference>